<feature type="compositionally biased region" description="Polar residues" evidence="2">
    <location>
        <begin position="241"/>
        <end position="264"/>
    </location>
</feature>
<proteinExistence type="predicted"/>
<feature type="region of interest" description="Disordered" evidence="2">
    <location>
        <begin position="1285"/>
        <end position="1311"/>
    </location>
</feature>
<feature type="region of interest" description="Disordered" evidence="2">
    <location>
        <begin position="734"/>
        <end position="764"/>
    </location>
</feature>
<name>K1QC74_MAGGI</name>
<protein>
    <submittedName>
        <fullName evidence="4">Uncharacterized protein C3orf63-like protein</fullName>
    </submittedName>
</protein>
<evidence type="ECO:0000256" key="1">
    <source>
        <dbReference type="SAM" id="Coils"/>
    </source>
</evidence>
<keyword evidence="1" id="KW-0175">Coiled coil</keyword>
<feature type="compositionally biased region" description="Basic and acidic residues" evidence="2">
    <location>
        <begin position="1143"/>
        <end position="1165"/>
    </location>
</feature>
<dbReference type="Pfam" id="PF12509">
    <property type="entry name" value="DUF3715"/>
    <property type="match status" value="1"/>
</dbReference>
<reference evidence="4" key="1">
    <citation type="journal article" date="2012" name="Nature">
        <title>The oyster genome reveals stress adaptation and complexity of shell formation.</title>
        <authorList>
            <person name="Zhang G."/>
            <person name="Fang X."/>
            <person name="Guo X."/>
            <person name="Li L."/>
            <person name="Luo R."/>
            <person name="Xu F."/>
            <person name="Yang P."/>
            <person name="Zhang L."/>
            <person name="Wang X."/>
            <person name="Qi H."/>
            <person name="Xiong Z."/>
            <person name="Que H."/>
            <person name="Xie Y."/>
            <person name="Holland P.W."/>
            <person name="Paps J."/>
            <person name="Zhu Y."/>
            <person name="Wu F."/>
            <person name="Chen Y."/>
            <person name="Wang J."/>
            <person name="Peng C."/>
            <person name="Meng J."/>
            <person name="Yang L."/>
            <person name="Liu J."/>
            <person name="Wen B."/>
            <person name="Zhang N."/>
            <person name="Huang Z."/>
            <person name="Zhu Q."/>
            <person name="Feng Y."/>
            <person name="Mount A."/>
            <person name="Hedgecock D."/>
            <person name="Xu Z."/>
            <person name="Liu Y."/>
            <person name="Domazet-Loso T."/>
            <person name="Du Y."/>
            <person name="Sun X."/>
            <person name="Zhang S."/>
            <person name="Liu B."/>
            <person name="Cheng P."/>
            <person name="Jiang X."/>
            <person name="Li J."/>
            <person name="Fan D."/>
            <person name="Wang W."/>
            <person name="Fu W."/>
            <person name="Wang T."/>
            <person name="Wang B."/>
            <person name="Zhang J."/>
            <person name="Peng Z."/>
            <person name="Li Y."/>
            <person name="Li N."/>
            <person name="Wang J."/>
            <person name="Chen M."/>
            <person name="He Y."/>
            <person name="Tan F."/>
            <person name="Song X."/>
            <person name="Zheng Q."/>
            <person name="Huang R."/>
            <person name="Yang H."/>
            <person name="Du X."/>
            <person name="Chen L."/>
            <person name="Yang M."/>
            <person name="Gaffney P.M."/>
            <person name="Wang S."/>
            <person name="Luo L."/>
            <person name="She Z."/>
            <person name="Ming Y."/>
            <person name="Huang W."/>
            <person name="Zhang S."/>
            <person name="Huang B."/>
            <person name="Zhang Y."/>
            <person name="Qu T."/>
            <person name="Ni P."/>
            <person name="Miao G."/>
            <person name="Wang J."/>
            <person name="Wang Q."/>
            <person name="Steinberg C.E."/>
            <person name="Wang H."/>
            <person name="Li N."/>
            <person name="Qian L."/>
            <person name="Zhang G."/>
            <person name="Li Y."/>
            <person name="Yang H."/>
            <person name="Liu X."/>
            <person name="Wang J."/>
            <person name="Yin Y."/>
            <person name="Wang J."/>
        </authorList>
    </citation>
    <scope>NUCLEOTIDE SEQUENCE [LARGE SCALE GENOMIC DNA]</scope>
    <source>
        <strain evidence="4">05x7-T-G4-1.051#20</strain>
    </source>
</reference>
<dbReference type="GO" id="GO:0005634">
    <property type="term" value="C:nucleus"/>
    <property type="evidence" value="ECO:0007669"/>
    <property type="project" value="TreeGrafter"/>
</dbReference>
<feature type="compositionally biased region" description="Polar residues" evidence="2">
    <location>
        <begin position="1457"/>
        <end position="1466"/>
    </location>
</feature>
<feature type="region of interest" description="Disordered" evidence="2">
    <location>
        <begin position="1119"/>
        <end position="1174"/>
    </location>
</feature>
<dbReference type="InterPro" id="IPR026616">
    <property type="entry name" value="TEX15"/>
</dbReference>
<feature type="region of interest" description="Disordered" evidence="2">
    <location>
        <begin position="874"/>
        <end position="957"/>
    </location>
</feature>
<sequence>MTDTHGKSVPALPKIKRQSNKGGLRNVESNSRDAQEVKLTIERSNLDRTYQSPWTPRTIQMVVNKGQEAQYREKKTAMKEEGRPAREVQDHFAFILVKDPSVMTKISQEGVKTKPIAFNALGNSKLGIYVCKHADVQLKLAESWKVNECHLIVCKVMYGKCKMVTAQSQAGAAMEPTPNFDCHMSQEKPNPNDPFNMQITKSMVFLYEYNEDYETVDRPRHCVPYAFVVYNKSKDAKSSGDTKPMQWTSKPKPQTISRQPSSGNEAIRKSNREAFEKRVAGLYQAPQFPHLYIPPVESWMPAKTGLLPLPVRPPGYSVMQTRQDPRIRSTNLVNADTAPSGEVSNQTKAEPFGEVSTQGKSESMPELLDKDEQPKPKEQTSHTRNIIPSNNESGQTKEDNEMDIVPYSPGINHGELDESFSDSIPTPERELEESIIKASFRKDEKTSEQSEQSAEKEEVNLAMLNANSEQLEAVVKHLEAVLKKKQEEMLKEPTQQPNKYEIHQQSEQLTQLGDTDERIIPTKDSFIVNEMGDIDERMRPNVHVPNDSWNSNFENAFGFDPRQIPYQKSSNIAASPTTSPTVSPEKNIWSSVHEDVPWIQLKETNRQLSYEEQQAELRYDAYNLTASKPEKPTEDEDDADYSSLISKIKNLQQEIDQIKKEEKSNTSEWPSPLKAVKELVDKKLETNQPEPIPLQRGANLLQDLSYFREENTTKTSVTPEDQYEVIDLSSDHVKIPGLGFSDESKDKSRESFSSEENRKPQNAVQDTIDLCGENESSVVLESPRKEILELSDNADSDDNCLVICDTQQTKASEPRETLVTDNKTKNKLILSKTENEEHVFSLPVAMSTPTKKSRNKEKQQLEIENDIGYISCDGSYTTESEISPQKTQQPPKTVQSKDTAEKTICPSPVVRSSTEIDAMSEQQPKETQSKSPVSSSADISQETNSTDTSFTDETKKKANKAKMKAYLLKKQRGMLGYSKKRKRRRKKHTDLDDLVSTTSSDLVDISESVSLDRFSAALSSTTRTSSPLDSKPNLRTLLADLGVKHWSDGLKVKELQPTVYLKRCDGPEAVPIKPTLTRNRLESKSTELLPDVDSRFPQHKDERVKEWIEGTRKKIKLTLKDPLQTPQNASEKPSEVGGPDLSETMHIKTEVSDSLKPQQIKDEPHTLSSGIKVEPSNAKPTVEVTVDLKPSQGLRNVSPITVVCSKPPMLIQKRVSSPLIDCKSNESSFKPITTISNIQQPATAKKDIFTPRSVRLSSTVSSPQQQLSIPVVKAVKVPQQAATNIRPPLSKTPLTPGLPTANQPSTNQGRSITSVWPPNSNPPIPTIQQRVSAPMVSTQQKLPIHVANPPRFPPVSSVPLLSTMQTAKVSLQSSIKKVPILDLPQRQTIPVHSRVPAITQKRSTNLVQVPTTYSSSRDFPQPFSYNSAPLQQFTTQSVQPPVTQPLYYTQYHPMQPQVHSHQQPRLQSPLYPNQPHPQGASFQPPHQGISLQSEHHQGMSHLSVNPVPSPQNVHSQPIHQGVPPYQLHQFEQTPAAATQAMINETPSLKRKSTDVMDWFAEKFVPKKHVKESGSSSFTENYTDTDSMSLPTSHSPNDSYTDMSLSPSPQKKRSDSFLVCGCQPEEAGRNESTTKPNEIFDKYENGKNKSSERDAVSTFVENRPASVDKENRSLVPGDFITATKQLEIMQENVDDNSKNKESTRSYLSEKHNFDKPKPAFKNTFTLIDDETHLKKDITDTPASPEDTVRNVILETPASPEPETPASPDHEHHPCEVIDVSESPERHSDDSDHLDISIDGLARKREMIRKQLDDLRSSSGSPRVSRKVQLKSGADLIEISDEELEEGEINERGTEMKESQKATLATENRTVAIHESDDTSDKILSKYNTGLSVTIQMYGIQQLSYRRLIAEV</sequence>
<feature type="compositionally biased region" description="Polar residues" evidence="2">
    <location>
        <begin position="1300"/>
        <end position="1311"/>
    </location>
</feature>
<accession>K1QC74</accession>
<feature type="region of interest" description="Disordered" evidence="2">
    <location>
        <begin position="973"/>
        <end position="992"/>
    </location>
</feature>
<feature type="coiled-coil region" evidence="1">
    <location>
        <begin position="447"/>
        <end position="488"/>
    </location>
</feature>
<evidence type="ECO:0000313" key="4">
    <source>
        <dbReference type="EMBL" id="EKC28774.1"/>
    </source>
</evidence>
<dbReference type="GO" id="GO:0007130">
    <property type="term" value="P:synaptonemal complex assembly"/>
    <property type="evidence" value="ECO:0007669"/>
    <property type="project" value="TreeGrafter"/>
</dbReference>
<feature type="compositionally biased region" description="Polar residues" evidence="2">
    <location>
        <begin position="1572"/>
        <end position="1608"/>
    </location>
</feature>
<dbReference type="PANTHER" id="PTHR22380">
    <property type="entry name" value="TESTIS-EXPRESSED PROTEIN 15"/>
    <property type="match status" value="1"/>
</dbReference>
<feature type="compositionally biased region" description="Basic residues" evidence="2">
    <location>
        <begin position="973"/>
        <end position="988"/>
    </location>
</feature>
<feature type="compositionally biased region" description="Polar residues" evidence="2">
    <location>
        <begin position="318"/>
        <end position="334"/>
    </location>
</feature>
<feature type="compositionally biased region" description="Polar residues" evidence="2">
    <location>
        <begin position="874"/>
        <end position="883"/>
    </location>
</feature>
<feature type="compositionally biased region" description="Basic and acidic residues" evidence="2">
    <location>
        <begin position="1637"/>
        <end position="1653"/>
    </location>
</feature>
<feature type="compositionally biased region" description="Polar residues" evidence="2">
    <location>
        <begin position="382"/>
        <end position="394"/>
    </location>
</feature>
<feature type="compositionally biased region" description="Basic and acidic residues" evidence="2">
    <location>
        <begin position="367"/>
        <end position="381"/>
    </location>
</feature>
<feature type="region of interest" description="Disordered" evidence="2">
    <location>
        <begin position="1456"/>
        <end position="1503"/>
    </location>
</feature>
<feature type="coiled-coil region" evidence="1">
    <location>
        <begin position="641"/>
        <end position="668"/>
    </location>
</feature>
<feature type="region of interest" description="Disordered" evidence="2">
    <location>
        <begin position="235"/>
        <end position="267"/>
    </location>
</feature>
<dbReference type="HOGENOM" id="CLU_235619_0_0_1"/>
<dbReference type="PANTHER" id="PTHR22380:SF1">
    <property type="entry name" value="TESTIS-EXPRESSED PROTEIN 15"/>
    <property type="match status" value="1"/>
</dbReference>
<feature type="compositionally biased region" description="Polar residues" evidence="2">
    <location>
        <begin position="910"/>
        <end position="922"/>
    </location>
</feature>
<dbReference type="GO" id="GO:0007140">
    <property type="term" value="P:male meiotic nuclear division"/>
    <property type="evidence" value="ECO:0007669"/>
    <property type="project" value="InterPro"/>
</dbReference>
<organism evidence="4">
    <name type="scientific">Magallana gigas</name>
    <name type="common">Pacific oyster</name>
    <name type="synonym">Crassostrea gigas</name>
    <dbReference type="NCBI Taxonomy" id="29159"/>
    <lineage>
        <taxon>Eukaryota</taxon>
        <taxon>Metazoa</taxon>
        <taxon>Spiralia</taxon>
        <taxon>Lophotrochozoa</taxon>
        <taxon>Mollusca</taxon>
        <taxon>Bivalvia</taxon>
        <taxon>Autobranchia</taxon>
        <taxon>Pteriomorphia</taxon>
        <taxon>Ostreida</taxon>
        <taxon>Ostreoidea</taxon>
        <taxon>Ostreidae</taxon>
        <taxon>Magallana</taxon>
    </lineage>
</organism>
<evidence type="ECO:0000256" key="2">
    <source>
        <dbReference type="SAM" id="MobiDB-lite"/>
    </source>
</evidence>
<feature type="domain" description="TASOR pseudo-PARP" evidence="3">
    <location>
        <begin position="78"/>
        <end position="224"/>
    </location>
</feature>
<dbReference type="InParanoid" id="K1QC74"/>
<dbReference type="EMBL" id="JH817502">
    <property type="protein sequence ID" value="EKC28774.1"/>
    <property type="molecule type" value="Genomic_DNA"/>
</dbReference>
<feature type="region of interest" description="Disordered" evidence="2">
    <location>
        <begin position="1"/>
        <end position="35"/>
    </location>
</feature>
<evidence type="ECO:0000259" key="3">
    <source>
        <dbReference type="Pfam" id="PF12509"/>
    </source>
</evidence>
<feature type="region of interest" description="Disordered" evidence="2">
    <location>
        <begin position="308"/>
        <end position="431"/>
    </location>
</feature>
<feature type="compositionally biased region" description="Low complexity" evidence="2">
    <location>
        <begin position="884"/>
        <end position="893"/>
    </location>
</feature>
<feature type="compositionally biased region" description="Basic and acidic residues" evidence="2">
    <location>
        <begin position="742"/>
        <end position="759"/>
    </location>
</feature>
<feature type="compositionally biased region" description="Polar residues" evidence="2">
    <location>
        <begin position="929"/>
        <end position="951"/>
    </location>
</feature>
<dbReference type="Gene3D" id="3.90.228.10">
    <property type="match status" value="1"/>
</dbReference>
<dbReference type="GO" id="GO:0010569">
    <property type="term" value="P:regulation of double-strand break repair via homologous recombination"/>
    <property type="evidence" value="ECO:0007669"/>
    <property type="project" value="InterPro"/>
</dbReference>
<gene>
    <name evidence="4" type="ORF">CGI_10018069</name>
</gene>
<dbReference type="InterPro" id="IPR022188">
    <property type="entry name" value="TASOR_DUF3715"/>
</dbReference>
<feature type="region of interest" description="Disordered" evidence="2">
    <location>
        <begin position="1569"/>
        <end position="1653"/>
    </location>
</feature>